<evidence type="ECO:0000313" key="2">
    <source>
        <dbReference type="EMBL" id="SCZ13746.1"/>
    </source>
</evidence>
<protein>
    <submittedName>
        <fullName evidence="2">Uncharacterized protein</fullName>
    </submittedName>
</protein>
<keyword evidence="1" id="KW-1133">Transmembrane helix</keyword>
<feature type="transmembrane region" description="Helical" evidence="1">
    <location>
        <begin position="12"/>
        <end position="30"/>
    </location>
</feature>
<reference evidence="3" key="1">
    <citation type="submission" date="2016-10" db="EMBL/GenBank/DDBJ databases">
        <authorList>
            <person name="Varghese N."/>
            <person name="Submissions S."/>
        </authorList>
    </citation>
    <scope>NUCLEOTIDE SEQUENCE [LARGE SCALE GENOMIC DNA]</scope>
    <source>
        <strain evidence="3">BL9</strain>
    </source>
</reference>
<organism evidence="2 3">
    <name type="scientific">Paenibacillus polysaccharolyticus</name>
    <dbReference type="NCBI Taxonomy" id="582692"/>
    <lineage>
        <taxon>Bacteria</taxon>
        <taxon>Bacillati</taxon>
        <taxon>Bacillota</taxon>
        <taxon>Bacilli</taxon>
        <taxon>Bacillales</taxon>
        <taxon>Paenibacillaceae</taxon>
        <taxon>Paenibacillus</taxon>
    </lineage>
</organism>
<evidence type="ECO:0000256" key="1">
    <source>
        <dbReference type="SAM" id="Phobius"/>
    </source>
</evidence>
<dbReference type="RefSeq" id="WP_090924872.1">
    <property type="nucleotide sequence ID" value="NZ_FMVM01000030.1"/>
</dbReference>
<gene>
    <name evidence="2" type="ORF">SAMN05720606_13021</name>
</gene>
<evidence type="ECO:0000313" key="3">
    <source>
        <dbReference type="Proteomes" id="UP000198538"/>
    </source>
</evidence>
<sequence>MYAIRAHLSMFPKWFVTITTIFIIQLVVAMIGYFNFSFMLVNLAMLFGAYAIREYKSSKISFALCLILSISFVMMAIQSYSLS</sequence>
<keyword evidence="3" id="KW-1185">Reference proteome</keyword>
<feature type="transmembrane region" description="Helical" evidence="1">
    <location>
        <begin position="60"/>
        <end position="80"/>
    </location>
</feature>
<keyword evidence="1" id="KW-0472">Membrane</keyword>
<name>A0A1G5LLQ1_9BACL</name>
<dbReference type="EMBL" id="FMVM01000030">
    <property type="protein sequence ID" value="SCZ13746.1"/>
    <property type="molecule type" value="Genomic_DNA"/>
</dbReference>
<dbReference type="AlphaFoldDB" id="A0A1G5LLQ1"/>
<dbReference type="Proteomes" id="UP000198538">
    <property type="component" value="Unassembled WGS sequence"/>
</dbReference>
<keyword evidence="1" id="KW-0812">Transmembrane</keyword>
<proteinExistence type="predicted"/>
<accession>A0A1G5LLQ1</accession>